<evidence type="ECO:0000256" key="1">
    <source>
        <dbReference type="ARBA" id="ARBA00004141"/>
    </source>
</evidence>
<keyword evidence="3 6" id="KW-0812">Transmembrane</keyword>
<dbReference type="GO" id="GO:0016020">
    <property type="term" value="C:membrane"/>
    <property type="evidence" value="ECO:0007669"/>
    <property type="project" value="UniProtKB-SubCell"/>
</dbReference>
<evidence type="ECO:0008006" key="10">
    <source>
        <dbReference type="Google" id="ProtNLM"/>
    </source>
</evidence>
<keyword evidence="6" id="KW-0813">Transport</keyword>
<comment type="subcellular location">
    <subcellularLocation>
        <location evidence="1 6">Membrane</location>
        <topology evidence="1 6">Multi-pass membrane protein</topology>
    </subcellularLocation>
</comment>
<accession>A0A9W8CIG9</accession>
<evidence type="ECO:0000256" key="7">
    <source>
        <dbReference type="SAM" id="Phobius"/>
    </source>
</evidence>
<dbReference type="AlphaFoldDB" id="A0A9W8CIG9"/>
<keyword evidence="9" id="KW-1185">Reference proteome</keyword>
<feature type="transmembrane region" description="Helical" evidence="7">
    <location>
        <begin position="209"/>
        <end position="229"/>
    </location>
</feature>
<feature type="transmembrane region" description="Helical" evidence="7">
    <location>
        <begin position="141"/>
        <end position="159"/>
    </location>
</feature>
<dbReference type="PROSITE" id="PS01023">
    <property type="entry name" value="PTR2_2"/>
    <property type="match status" value="1"/>
</dbReference>
<keyword evidence="4 7" id="KW-1133">Transmembrane helix</keyword>
<proteinExistence type="inferred from homology"/>
<dbReference type="InterPro" id="IPR000109">
    <property type="entry name" value="POT_fam"/>
</dbReference>
<feature type="transmembrane region" description="Helical" evidence="7">
    <location>
        <begin position="57"/>
        <end position="77"/>
    </location>
</feature>
<dbReference type="SUPFAM" id="SSF103473">
    <property type="entry name" value="MFS general substrate transporter"/>
    <property type="match status" value="1"/>
</dbReference>
<organism evidence="8 9">
    <name type="scientific">Coemansia asiatica</name>
    <dbReference type="NCBI Taxonomy" id="1052880"/>
    <lineage>
        <taxon>Eukaryota</taxon>
        <taxon>Fungi</taxon>
        <taxon>Fungi incertae sedis</taxon>
        <taxon>Zoopagomycota</taxon>
        <taxon>Kickxellomycotina</taxon>
        <taxon>Kickxellomycetes</taxon>
        <taxon>Kickxellales</taxon>
        <taxon>Kickxellaceae</taxon>
        <taxon>Coemansia</taxon>
    </lineage>
</organism>
<reference evidence="8" key="1">
    <citation type="submission" date="2022-07" db="EMBL/GenBank/DDBJ databases">
        <title>Phylogenomic reconstructions and comparative analyses of Kickxellomycotina fungi.</title>
        <authorList>
            <person name="Reynolds N.K."/>
            <person name="Stajich J.E."/>
            <person name="Barry K."/>
            <person name="Grigoriev I.V."/>
            <person name="Crous P."/>
            <person name="Smith M.E."/>
        </authorList>
    </citation>
    <scope>NUCLEOTIDE SEQUENCE</scope>
    <source>
        <strain evidence="8">NBRC 105413</strain>
    </source>
</reference>
<evidence type="ECO:0000256" key="4">
    <source>
        <dbReference type="ARBA" id="ARBA00022989"/>
    </source>
</evidence>
<evidence type="ECO:0000256" key="3">
    <source>
        <dbReference type="ARBA" id="ARBA00022692"/>
    </source>
</evidence>
<dbReference type="EMBL" id="JANBOH010000281">
    <property type="protein sequence ID" value="KAJ1643202.1"/>
    <property type="molecule type" value="Genomic_DNA"/>
</dbReference>
<dbReference type="PANTHER" id="PTHR11654">
    <property type="entry name" value="OLIGOPEPTIDE TRANSPORTER-RELATED"/>
    <property type="match status" value="1"/>
</dbReference>
<comment type="similarity">
    <text evidence="2 6">Belongs to the major facilitator superfamily. Proton-dependent oligopeptide transporter (POT/PTR) (TC 2.A.17) family.</text>
</comment>
<feature type="transmembrane region" description="Helical" evidence="7">
    <location>
        <begin position="31"/>
        <end position="51"/>
    </location>
</feature>
<protein>
    <recommendedName>
        <fullName evidence="10">PTR2-domain-containing protein</fullName>
    </recommendedName>
</protein>
<keyword evidence="5 7" id="KW-0472">Membrane</keyword>
<dbReference type="Proteomes" id="UP001145021">
    <property type="component" value="Unassembled WGS sequence"/>
</dbReference>
<feature type="transmembrane region" description="Helical" evidence="7">
    <location>
        <begin position="314"/>
        <end position="336"/>
    </location>
</feature>
<dbReference type="GO" id="GO:0006857">
    <property type="term" value="P:oligopeptide transport"/>
    <property type="evidence" value="ECO:0007669"/>
    <property type="project" value="InterPro"/>
</dbReference>
<feature type="transmembrane region" description="Helical" evidence="7">
    <location>
        <begin position="249"/>
        <end position="275"/>
    </location>
</feature>
<sequence>MAEQIPLGYKSTKTPGVYEDSKLTVERGFRYFYWSINVGAFIGQMVCRQVAKNESYALAFMFPAIVFFVGIVVFVAGSKKYVKKKPQGTVLVKVWKCMRYARKHKKQGQKHWLDGSLGVVDQPWNNKFVISLQRSLKACKVFLFYPLYWALYNNINNNFINQGLNMRRPSWLSVDQLNVVNSLVLIIAIPLFDKFVFPLLRHLGFCMGPVARITTGFVILVLVLGFVYKPYFDFTGPDVPEGATNDISVWLQIVPYAAVAISEIFSSVTGLEFAFSQAPAELKSVLTALYLFTNCGGGPLIGLILAIWGGDPQVLYVFAAETSVLGVLTIVFYVCFRHYDDMIAEQEQFGKLEA</sequence>
<evidence type="ECO:0000313" key="9">
    <source>
        <dbReference type="Proteomes" id="UP001145021"/>
    </source>
</evidence>
<dbReference type="GO" id="GO:0022857">
    <property type="term" value="F:transmembrane transporter activity"/>
    <property type="evidence" value="ECO:0007669"/>
    <property type="project" value="InterPro"/>
</dbReference>
<evidence type="ECO:0000256" key="6">
    <source>
        <dbReference type="RuleBase" id="RU003755"/>
    </source>
</evidence>
<dbReference type="Gene3D" id="1.20.1250.20">
    <property type="entry name" value="MFS general substrate transporter like domains"/>
    <property type="match status" value="1"/>
</dbReference>
<dbReference type="InterPro" id="IPR018456">
    <property type="entry name" value="PTR2_symporter_CS"/>
</dbReference>
<name>A0A9W8CIG9_9FUNG</name>
<comment type="caution">
    <text evidence="8">The sequence shown here is derived from an EMBL/GenBank/DDBJ whole genome shotgun (WGS) entry which is preliminary data.</text>
</comment>
<feature type="transmembrane region" description="Helical" evidence="7">
    <location>
        <begin position="287"/>
        <end position="308"/>
    </location>
</feature>
<feature type="transmembrane region" description="Helical" evidence="7">
    <location>
        <begin position="179"/>
        <end position="197"/>
    </location>
</feature>
<dbReference type="Pfam" id="PF00854">
    <property type="entry name" value="PTR2"/>
    <property type="match status" value="1"/>
</dbReference>
<evidence type="ECO:0000313" key="8">
    <source>
        <dbReference type="EMBL" id="KAJ1643202.1"/>
    </source>
</evidence>
<evidence type="ECO:0000256" key="2">
    <source>
        <dbReference type="ARBA" id="ARBA00005982"/>
    </source>
</evidence>
<gene>
    <name evidence="8" type="ORF">LPJ64_004996</name>
</gene>
<evidence type="ECO:0000256" key="5">
    <source>
        <dbReference type="ARBA" id="ARBA00023136"/>
    </source>
</evidence>
<dbReference type="InterPro" id="IPR036259">
    <property type="entry name" value="MFS_trans_sf"/>
</dbReference>